<organism evidence="2">
    <name type="scientific">Zea mays</name>
    <name type="common">Maize</name>
    <dbReference type="NCBI Taxonomy" id="4577"/>
    <lineage>
        <taxon>Eukaryota</taxon>
        <taxon>Viridiplantae</taxon>
        <taxon>Streptophyta</taxon>
        <taxon>Embryophyta</taxon>
        <taxon>Tracheophyta</taxon>
        <taxon>Spermatophyta</taxon>
        <taxon>Magnoliopsida</taxon>
        <taxon>Liliopsida</taxon>
        <taxon>Poales</taxon>
        <taxon>Poaceae</taxon>
        <taxon>PACMAD clade</taxon>
        <taxon>Panicoideae</taxon>
        <taxon>Andropogonodae</taxon>
        <taxon>Andropogoneae</taxon>
        <taxon>Tripsacinae</taxon>
        <taxon>Zea</taxon>
    </lineage>
</organism>
<evidence type="ECO:0000259" key="1">
    <source>
        <dbReference type="Pfam" id="PF02984"/>
    </source>
</evidence>
<name>A0A1D6KEW9_MAIZE</name>
<dbReference type="SUPFAM" id="SSF47954">
    <property type="entry name" value="Cyclin-like"/>
    <property type="match status" value="1"/>
</dbReference>
<gene>
    <name evidence="2" type="ORF">ZEAMMB73_Zm00001d030894</name>
</gene>
<proteinExistence type="predicted"/>
<dbReference type="AlphaFoldDB" id="A0A1D6KEW9"/>
<dbReference type="Pfam" id="PF02984">
    <property type="entry name" value="Cyclin_C"/>
    <property type="match status" value="1"/>
</dbReference>
<dbReference type="InterPro" id="IPR036915">
    <property type="entry name" value="Cyclin-like_sf"/>
</dbReference>
<reference evidence="2" key="1">
    <citation type="submission" date="2015-12" db="EMBL/GenBank/DDBJ databases">
        <title>Update maize B73 reference genome by single molecule sequencing technologies.</title>
        <authorList>
            <consortium name="Maize Genome Sequencing Project"/>
            <person name="Ware D."/>
        </authorList>
    </citation>
    <scope>NUCLEOTIDE SEQUENCE [LARGE SCALE GENOMIC DNA]</scope>
    <source>
        <tissue evidence="2">Seedling</tissue>
    </source>
</reference>
<dbReference type="InterPro" id="IPR004367">
    <property type="entry name" value="Cyclin_C-dom"/>
</dbReference>
<sequence length="251" mass="27600">MMPVEEAAADDWSECAFSLTCEEDCADLGDGELFPLYSAGDEEEDEYLEQLVFKETSFCSSSDSAADCDGDEEGDEEYSSLTSEEWFRQARLAAVKWILETRGCFGFGHRTAYLAISYFDSFLLRRRIDVIYPRRPGSVLDHRPSTVAAAAILAATYGPLLTKEALSSKMSCLSPSYLIEKEHVHACYSMMVGDMSRRGSKRSLPCSGPDEIATSTYHSVLVDDATDTAAFASAVAAARSKQIRLELTGIH</sequence>
<dbReference type="EMBL" id="CM007647">
    <property type="protein sequence ID" value="ONM01688.1"/>
    <property type="molecule type" value="Genomic_DNA"/>
</dbReference>
<protein>
    <submittedName>
        <fullName evidence="2">Cyclin-D5-1</fullName>
    </submittedName>
</protein>
<dbReference type="Gene3D" id="1.10.472.10">
    <property type="entry name" value="Cyclin-like"/>
    <property type="match status" value="1"/>
</dbReference>
<dbReference type="ExpressionAtlas" id="A0A1D6KEW9">
    <property type="expression patterns" value="baseline and differential"/>
</dbReference>
<feature type="domain" description="Cyclin C-terminal" evidence="1">
    <location>
        <begin position="140"/>
        <end position="201"/>
    </location>
</feature>
<accession>A0A1D6KEW9</accession>
<evidence type="ECO:0000313" key="2">
    <source>
        <dbReference type="EMBL" id="ONM01688.1"/>
    </source>
</evidence>